<accession>A0A165D805</accession>
<dbReference type="Proteomes" id="UP000076842">
    <property type="component" value="Unassembled WGS sequence"/>
</dbReference>
<dbReference type="SUPFAM" id="SSF51556">
    <property type="entry name" value="Metallo-dependent hydrolases"/>
    <property type="match status" value="1"/>
</dbReference>
<dbReference type="EMBL" id="KV424072">
    <property type="protein sequence ID" value="KZT52271.1"/>
    <property type="molecule type" value="Genomic_DNA"/>
</dbReference>
<dbReference type="OrthoDB" id="10258955at2759"/>
<dbReference type="PANTHER" id="PTHR43135">
    <property type="entry name" value="ALPHA-D-RIBOSE 1-METHYLPHOSPHONATE 5-TRIPHOSPHATE DIPHOSPHATASE"/>
    <property type="match status" value="1"/>
</dbReference>
<keyword evidence="3" id="KW-1185">Reference proteome</keyword>
<dbReference type="PANTHER" id="PTHR43135:SF3">
    <property type="entry name" value="ALPHA-D-RIBOSE 1-METHYLPHOSPHONATE 5-TRIPHOSPHATE DIPHOSPHATASE"/>
    <property type="match status" value="1"/>
</dbReference>
<protein>
    <submittedName>
        <fullName evidence="2">Carbohydrate esterase family 9 protein</fullName>
    </submittedName>
</protein>
<dbReference type="InterPro" id="IPR051781">
    <property type="entry name" value="Metallo-dep_Hydrolase"/>
</dbReference>
<dbReference type="InParanoid" id="A0A165D805"/>
<reference evidence="2 3" key="1">
    <citation type="journal article" date="2016" name="Mol. Biol. Evol.">
        <title>Comparative Genomics of Early-Diverging Mushroom-Forming Fungi Provides Insights into the Origins of Lignocellulose Decay Capabilities.</title>
        <authorList>
            <person name="Nagy L.G."/>
            <person name="Riley R."/>
            <person name="Tritt A."/>
            <person name="Adam C."/>
            <person name="Daum C."/>
            <person name="Floudas D."/>
            <person name="Sun H."/>
            <person name="Yadav J.S."/>
            <person name="Pangilinan J."/>
            <person name="Larsson K.H."/>
            <person name="Matsuura K."/>
            <person name="Barry K."/>
            <person name="Labutti K."/>
            <person name="Kuo R."/>
            <person name="Ohm R.A."/>
            <person name="Bhattacharya S.S."/>
            <person name="Shirouzu T."/>
            <person name="Yoshinaga Y."/>
            <person name="Martin F.M."/>
            <person name="Grigoriev I.V."/>
            <person name="Hibbett D.S."/>
        </authorList>
    </citation>
    <scope>NUCLEOTIDE SEQUENCE [LARGE SCALE GENOMIC DNA]</scope>
    <source>
        <strain evidence="2 3">HHB12733</strain>
    </source>
</reference>
<dbReference type="Gene3D" id="3.20.20.140">
    <property type="entry name" value="Metal-dependent hydrolases"/>
    <property type="match status" value="2"/>
</dbReference>
<dbReference type="InterPro" id="IPR006680">
    <property type="entry name" value="Amidohydro-rel"/>
</dbReference>
<dbReference type="InterPro" id="IPR032466">
    <property type="entry name" value="Metal_Hydrolase"/>
</dbReference>
<name>A0A165D805_9BASI</name>
<dbReference type="GO" id="GO:0016810">
    <property type="term" value="F:hydrolase activity, acting on carbon-nitrogen (but not peptide) bonds"/>
    <property type="evidence" value="ECO:0007669"/>
    <property type="project" value="InterPro"/>
</dbReference>
<feature type="domain" description="Amidohydrolase-related" evidence="1">
    <location>
        <begin position="404"/>
        <end position="495"/>
    </location>
</feature>
<dbReference type="SUPFAM" id="SSF51338">
    <property type="entry name" value="Composite domain of metallo-dependent hydrolases"/>
    <property type="match status" value="1"/>
</dbReference>
<dbReference type="Pfam" id="PF01979">
    <property type="entry name" value="Amidohydro_1"/>
    <property type="match status" value="1"/>
</dbReference>
<proteinExistence type="predicted"/>
<evidence type="ECO:0000313" key="3">
    <source>
        <dbReference type="Proteomes" id="UP000076842"/>
    </source>
</evidence>
<organism evidence="2 3">
    <name type="scientific">Calocera cornea HHB12733</name>
    <dbReference type="NCBI Taxonomy" id="1353952"/>
    <lineage>
        <taxon>Eukaryota</taxon>
        <taxon>Fungi</taxon>
        <taxon>Dikarya</taxon>
        <taxon>Basidiomycota</taxon>
        <taxon>Agaricomycotina</taxon>
        <taxon>Dacrymycetes</taxon>
        <taxon>Dacrymycetales</taxon>
        <taxon>Dacrymycetaceae</taxon>
        <taxon>Calocera</taxon>
    </lineage>
</organism>
<dbReference type="STRING" id="1353952.A0A165D805"/>
<dbReference type="AlphaFoldDB" id="A0A165D805"/>
<sequence>MSLKLEDDVLPAYTYIPPAAAPRRRWKLTRLLTLAIASYGIARFYGVQFPWSHHPVYRPANADRILAQCRALPLLPTPPAGFAERTESDRFEPDTPPTLIVNGTIWLGGDRSVVGELYMDGGVIRAIGYVPKELYENEPGVVVVNAQGSWVTPGLVDLHSHLGVYSSPSLNGASDGNSMLGTIQPWLRSLDGLNTHDMAYSRSIAGGVTSSLILPGSANNIGGQAFMIKLRQTKKKSSSAMVLEPPYGLWGEDGDDSEAPVRWRHMKHACGENPSSTYHMTRMDSIWYFRQAYAAATVVRDAQDAYCASALSGDWLQIADQSFPYDLALEALVDTLRGKVKVNVHCYEAVDFDGIVRLTNEFQFPVAAFHHAHEAYLVPDLLKKAWGGAPAIAMFATKARKKREAYLGSEFAAKILADNGIPVVMKSDHPVLDSRYLMFEAQQAYFYGLNASLALASVTSTPADAAGFSHRLGRLKVGHDADVVVWDSHPLQLGATPLQVYIDGIAQLSYAPEVVVDGGLKRIALKNQPVDELQVRPAAADYEEEAQNTLKYDGDPPLGPKEVREGEVLFTNVLSVWQHDASNELQEQLFNVEGTMTSGEVLVKNGDIVCTGSCSGLASSARVVDLEGGSLAPGLTSYGSPLGLMDIPFESSTNDGVVFDLFGNLAPSVLGGQIIRAVDGVQFGGKSMLIAHRAGVSTAVTAPTGRGFLSGLSGAFRTGAWNKAEKGSVVMPVTAMHIAIGHRGSTPSVSAQVAGLRHLLSASKEGDTWWEVAHGSIPLIIEVQSADIMSTLILLKKEIEIQFGSTMKLSFAGANEAWMVAKNIADDGIGVILAPSRTFPGEWEQMRTLPGIPITEETNLSALLAYNVTVAIGIKNDAEARNLRFDAIWAYRDAHGKMTKGQALELVSYTVNKLLGLHESNTRGDFVAYKGGDFFSTGAKVVGVLSAGRGITELF</sequence>
<evidence type="ECO:0000313" key="2">
    <source>
        <dbReference type="EMBL" id="KZT52271.1"/>
    </source>
</evidence>
<gene>
    <name evidence="2" type="ORF">CALCODRAFT_520834</name>
</gene>
<evidence type="ECO:0000259" key="1">
    <source>
        <dbReference type="Pfam" id="PF01979"/>
    </source>
</evidence>
<dbReference type="InterPro" id="IPR011059">
    <property type="entry name" value="Metal-dep_hydrolase_composite"/>
</dbReference>